<proteinExistence type="predicted"/>
<sequence length="321" mass="36624">MRAQEDLQVAIRERFRRLMTAHYEDFSHQIDLTTAWIEKQPALASILVAAEQVEPELDFDGWLAMLTNRRMSWPASTEEGKATLVWRLMKYIGSDEINTQNWRMILFTFSGKLSEAPREMSERLLAALFDFLTERVGMDSNILHVLNRYVRKVEWFDREALHAEYLAQTRRGEEVYDRHLRRFLFSEGINMPFSQAKSASGLSDVLTDLDTEDPLVCELKLFDADNHGKRVIAAGLNQVTHYAGDYNKTVAYLVIVNLSGRALELPTDGEAKVWPRYIELGGVRTYLIPVRALPPEASASKLGKASPVSVSREELVNPDMT</sequence>
<keyword evidence="2" id="KW-1185">Reference proteome</keyword>
<evidence type="ECO:0000313" key="2">
    <source>
        <dbReference type="Proteomes" id="UP000248714"/>
    </source>
</evidence>
<reference evidence="1 2" key="1">
    <citation type="submission" date="2018-06" db="EMBL/GenBank/DDBJ databases">
        <title>Genomic Encyclopedia of Type Strains, Phase IV (KMG-IV): sequencing the most valuable type-strain genomes for metagenomic binning, comparative biology and taxonomic classification.</title>
        <authorList>
            <person name="Goeker M."/>
        </authorList>
    </citation>
    <scope>NUCLEOTIDE SEQUENCE [LARGE SCALE GENOMIC DNA]</scope>
    <source>
        <strain evidence="1 2">DSM 45479</strain>
    </source>
</reference>
<organism evidence="1 2">
    <name type="scientific">Lentzea atacamensis</name>
    <dbReference type="NCBI Taxonomy" id="531938"/>
    <lineage>
        <taxon>Bacteria</taxon>
        <taxon>Bacillati</taxon>
        <taxon>Actinomycetota</taxon>
        <taxon>Actinomycetes</taxon>
        <taxon>Pseudonocardiales</taxon>
        <taxon>Pseudonocardiaceae</taxon>
        <taxon>Lentzea</taxon>
    </lineage>
</organism>
<dbReference type="RefSeq" id="WP_146772079.1">
    <property type="nucleotide sequence ID" value="NZ_QLTT01000015.1"/>
</dbReference>
<dbReference type="Proteomes" id="UP000248714">
    <property type="component" value="Unassembled WGS sequence"/>
</dbReference>
<accession>A0ABX9DYV5</accession>
<gene>
    <name evidence="1" type="ORF">C8D87_115127</name>
</gene>
<protein>
    <recommendedName>
        <fullName evidence="3">DUF3883 domain-containing protein</fullName>
    </recommendedName>
</protein>
<name>A0ABX9DYV5_9PSEU</name>
<evidence type="ECO:0000313" key="1">
    <source>
        <dbReference type="EMBL" id="RAS59266.1"/>
    </source>
</evidence>
<comment type="caution">
    <text evidence="1">The sequence shown here is derived from an EMBL/GenBank/DDBJ whole genome shotgun (WGS) entry which is preliminary data.</text>
</comment>
<evidence type="ECO:0008006" key="3">
    <source>
        <dbReference type="Google" id="ProtNLM"/>
    </source>
</evidence>
<dbReference type="EMBL" id="QLTT01000015">
    <property type="protein sequence ID" value="RAS59266.1"/>
    <property type="molecule type" value="Genomic_DNA"/>
</dbReference>